<dbReference type="InterPro" id="IPR005399">
    <property type="entry name" value="K_chnl_volt-dep_bsu_KCNAB-rel"/>
</dbReference>
<evidence type="ECO:0000256" key="2">
    <source>
        <dbReference type="ARBA" id="ARBA00022857"/>
    </source>
</evidence>
<dbReference type="PANTHER" id="PTHR43150">
    <property type="entry name" value="HYPERKINETIC, ISOFORM M"/>
    <property type="match status" value="1"/>
</dbReference>
<accession>X1VBR4</accession>
<gene>
    <name evidence="6" type="ORF">S12H4_54525</name>
</gene>
<evidence type="ECO:0000313" key="6">
    <source>
        <dbReference type="EMBL" id="GAJ10966.1"/>
    </source>
</evidence>
<keyword evidence="3" id="KW-0560">Oxidoreductase</keyword>
<dbReference type="PANTHER" id="PTHR43150:SF2">
    <property type="entry name" value="HYPERKINETIC, ISOFORM M"/>
    <property type="match status" value="1"/>
</dbReference>
<dbReference type="EMBL" id="BARW01034865">
    <property type="protein sequence ID" value="GAJ10966.1"/>
    <property type="molecule type" value="Genomic_DNA"/>
</dbReference>
<dbReference type="Pfam" id="PF00248">
    <property type="entry name" value="Aldo_ket_red"/>
    <property type="match status" value="1"/>
</dbReference>
<feature type="non-terminal residue" evidence="6">
    <location>
        <position position="1"/>
    </location>
</feature>
<sequence length="111" mass="12475">LTGKFTRERVQNLPADDHRREDPHFEEPEFSANIELVKGLHSIAEKSGRTVAQLAIAWVLRRPEVTAAIVGARRPFQIEETVAAAESMLSREDITAIDMLLSKRQKALKLS</sequence>
<organism evidence="6">
    <name type="scientific">marine sediment metagenome</name>
    <dbReference type="NCBI Taxonomy" id="412755"/>
    <lineage>
        <taxon>unclassified sequences</taxon>
        <taxon>metagenomes</taxon>
        <taxon>ecological metagenomes</taxon>
    </lineage>
</organism>
<keyword evidence="2" id="KW-0521">NADP</keyword>
<name>X1VBR4_9ZZZZ</name>
<dbReference type="InterPro" id="IPR036812">
    <property type="entry name" value="NAD(P)_OxRdtase_dom_sf"/>
</dbReference>
<feature type="region of interest" description="Disordered" evidence="4">
    <location>
        <begin position="1"/>
        <end position="27"/>
    </location>
</feature>
<comment type="caution">
    <text evidence="6">The sequence shown here is derived from an EMBL/GenBank/DDBJ whole genome shotgun (WGS) entry which is preliminary data.</text>
</comment>
<proteinExistence type="inferred from homology"/>
<comment type="similarity">
    <text evidence="1">Belongs to the shaker potassium channel beta subunit family.</text>
</comment>
<feature type="domain" description="NADP-dependent oxidoreductase" evidence="5">
    <location>
        <begin position="3"/>
        <end position="100"/>
    </location>
</feature>
<dbReference type="AlphaFoldDB" id="X1VBR4"/>
<dbReference type="GO" id="GO:0016491">
    <property type="term" value="F:oxidoreductase activity"/>
    <property type="evidence" value="ECO:0007669"/>
    <property type="project" value="UniProtKB-KW"/>
</dbReference>
<evidence type="ECO:0000256" key="1">
    <source>
        <dbReference type="ARBA" id="ARBA00006515"/>
    </source>
</evidence>
<protein>
    <recommendedName>
        <fullName evidence="5">NADP-dependent oxidoreductase domain-containing protein</fullName>
    </recommendedName>
</protein>
<evidence type="ECO:0000256" key="3">
    <source>
        <dbReference type="ARBA" id="ARBA00023002"/>
    </source>
</evidence>
<evidence type="ECO:0000259" key="5">
    <source>
        <dbReference type="Pfam" id="PF00248"/>
    </source>
</evidence>
<dbReference type="InterPro" id="IPR023210">
    <property type="entry name" value="NADP_OxRdtase_dom"/>
</dbReference>
<evidence type="ECO:0000256" key="4">
    <source>
        <dbReference type="SAM" id="MobiDB-lite"/>
    </source>
</evidence>
<reference evidence="6" key="1">
    <citation type="journal article" date="2014" name="Front. Microbiol.">
        <title>High frequency of phylogenetically diverse reductive dehalogenase-homologous genes in deep subseafloor sedimentary metagenomes.</title>
        <authorList>
            <person name="Kawai M."/>
            <person name="Futagami T."/>
            <person name="Toyoda A."/>
            <person name="Takaki Y."/>
            <person name="Nishi S."/>
            <person name="Hori S."/>
            <person name="Arai W."/>
            <person name="Tsubouchi T."/>
            <person name="Morono Y."/>
            <person name="Uchiyama I."/>
            <person name="Ito T."/>
            <person name="Fujiyama A."/>
            <person name="Inagaki F."/>
            <person name="Takami H."/>
        </authorList>
    </citation>
    <scope>NUCLEOTIDE SEQUENCE</scope>
    <source>
        <strain evidence="6">Expedition CK06-06</strain>
    </source>
</reference>
<dbReference type="SUPFAM" id="SSF51430">
    <property type="entry name" value="NAD(P)-linked oxidoreductase"/>
    <property type="match status" value="1"/>
</dbReference>
<dbReference type="Gene3D" id="3.20.20.100">
    <property type="entry name" value="NADP-dependent oxidoreductase domain"/>
    <property type="match status" value="1"/>
</dbReference>